<protein>
    <submittedName>
        <fullName evidence="1">Uncharacterized protein</fullName>
    </submittedName>
</protein>
<dbReference type="KEGG" id="uvi:66065117"/>
<gene>
    <name evidence="1" type="ORF">UV8b_04339</name>
</gene>
<dbReference type="EMBL" id="CP072755">
    <property type="protein sequence ID" value="QUC20098.1"/>
    <property type="molecule type" value="Genomic_DNA"/>
</dbReference>
<dbReference type="GeneID" id="66065117"/>
<dbReference type="AlphaFoldDB" id="A0A8E5HRE1"/>
<reference evidence="1" key="1">
    <citation type="submission" date="2020-03" db="EMBL/GenBank/DDBJ databases">
        <title>A mixture of massive structural variations and highly conserved coding sequences in Ustilaginoidea virens genome.</title>
        <authorList>
            <person name="Zhang K."/>
            <person name="Zhao Z."/>
            <person name="Zhang Z."/>
            <person name="Li Y."/>
            <person name="Hsiang T."/>
            <person name="Sun W."/>
        </authorList>
    </citation>
    <scope>NUCLEOTIDE SEQUENCE</scope>
    <source>
        <strain evidence="1">UV-8b</strain>
    </source>
</reference>
<evidence type="ECO:0000313" key="2">
    <source>
        <dbReference type="Proteomes" id="UP000027002"/>
    </source>
</evidence>
<keyword evidence="2" id="KW-1185">Reference proteome</keyword>
<name>A0A8E5HRE1_USTVR</name>
<organism evidence="1 2">
    <name type="scientific">Ustilaginoidea virens</name>
    <name type="common">Rice false smut fungus</name>
    <name type="synonym">Villosiclava virens</name>
    <dbReference type="NCBI Taxonomy" id="1159556"/>
    <lineage>
        <taxon>Eukaryota</taxon>
        <taxon>Fungi</taxon>
        <taxon>Dikarya</taxon>
        <taxon>Ascomycota</taxon>
        <taxon>Pezizomycotina</taxon>
        <taxon>Sordariomycetes</taxon>
        <taxon>Hypocreomycetidae</taxon>
        <taxon>Hypocreales</taxon>
        <taxon>Clavicipitaceae</taxon>
        <taxon>Ustilaginoidea</taxon>
    </lineage>
</organism>
<dbReference type="Proteomes" id="UP000027002">
    <property type="component" value="Chromosome 3"/>
</dbReference>
<sequence length="66" mass="7137">MLDSCVRPGGLVAWWPGGCGALARHARCLLAAETWLLGAAKGDVTANERLALDSRRQMADGRWQMV</sequence>
<accession>A0A8E5HRE1</accession>
<proteinExistence type="predicted"/>
<dbReference type="RefSeq" id="XP_042997771.1">
    <property type="nucleotide sequence ID" value="XM_043141837.1"/>
</dbReference>
<evidence type="ECO:0000313" key="1">
    <source>
        <dbReference type="EMBL" id="QUC20098.1"/>
    </source>
</evidence>